<keyword evidence="7" id="KW-0325">Glycoprotein</keyword>
<keyword evidence="3" id="KW-0732">Signal</keyword>
<evidence type="ECO:0000256" key="6">
    <source>
        <dbReference type="ARBA" id="ARBA00023170"/>
    </source>
</evidence>
<dbReference type="GO" id="GO:0016020">
    <property type="term" value="C:membrane"/>
    <property type="evidence" value="ECO:0007669"/>
    <property type="project" value="UniProtKB-SubCell"/>
</dbReference>
<protein>
    <submittedName>
        <fullName evidence="8">Uncharacterized protein</fullName>
    </submittedName>
</protein>
<reference evidence="8" key="1">
    <citation type="submission" date="2020-03" db="EMBL/GenBank/DDBJ databases">
        <title>Castanea mollissima Vanexum genome sequencing.</title>
        <authorList>
            <person name="Staton M."/>
        </authorList>
    </citation>
    <scope>NUCLEOTIDE SEQUENCE</scope>
    <source>
        <tissue evidence="8">Leaf</tissue>
    </source>
</reference>
<evidence type="ECO:0000256" key="1">
    <source>
        <dbReference type="ARBA" id="ARBA00004479"/>
    </source>
</evidence>
<evidence type="ECO:0000256" key="4">
    <source>
        <dbReference type="ARBA" id="ARBA00022989"/>
    </source>
</evidence>
<evidence type="ECO:0000256" key="5">
    <source>
        <dbReference type="ARBA" id="ARBA00023136"/>
    </source>
</evidence>
<evidence type="ECO:0000256" key="3">
    <source>
        <dbReference type="ARBA" id="ARBA00022729"/>
    </source>
</evidence>
<dbReference type="OrthoDB" id="1748632at2759"/>
<dbReference type="Proteomes" id="UP000737018">
    <property type="component" value="Unassembled WGS sequence"/>
</dbReference>
<keyword evidence="5" id="KW-0472">Membrane</keyword>
<evidence type="ECO:0000313" key="9">
    <source>
        <dbReference type="Proteomes" id="UP000737018"/>
    </source>
</evidence>
<dbReference type="SUPFAM" id="SSF52047">
    <property type="entry name" value="RNI-like"/>
    <property type="match status" value="1"/>
</dbReference>
<dbReference type="AlphaFoldDB" id="A0A8J4QPD3"/>
<comment type="caution">
    <text evidence="8">The sequence shown here is derived from an EMBL/GenBank/DDBJ whole genome shotgun (WGS) entry which is preliminary data.</text>
</comment>
<dbReference type="PANTHER" id="PTHR48063">
    <property type="entry name" value="LRR RECEPTOR-LIKE KINASE"/>
    <property type="match status" value="1"/>
</dbReference>
<dbReference type="InterPro" id="IPR032675">
    <property type="entry name" value="LRR_dom_sf"/>
</dbReference>
<dbReference type="Gene3D" id="1.20.1160.20">
    <property type="match status" value="1"/>
</dbReference>
<dbReference type="PANTHER" id="PTHR48063:SF90">
    <property type="entry name" value="OS11G0565920 PROTEIN"/>
    <property type="match status" value="1"/>
</dbReference>
<evidence type="ECO:0000313" key="8">
    <source>
        <dbReference type="EMBL" id="KAF3950784.1"/>
    </source>
</evidence>
<keyword evidence="6" id="KW-0675">Receptor</keyword>
<keyword evidence="2" id="KW-0812">Transmembrane</keyword>
<gene>
    <name evidence="8" type="ORF">CMV_023505</name>
</gene>
<keyword evidence="9" id="KW-1185">Reference proteome</keyword>
<organism evidence="8 9">
    <name type="scientific">Castanea mollissima</name>
    <name type="common">Chinese chestnut</name>
    <dbReference type="NCBI Taxonomy" id="60419"/>
    <lineage>
        <taxon>Eukaryota</taxon>
        <taxon>Viridiplantae</taxon>
        <taxon>Streptophyta</taxon>
        <taxon>Embryophyta</taxon>
        <taxon>Tracheophyta</taxon>
        <taxon>Spermatophyta</taxon>
        <taxon>Magnoliopsida</taxon>
        <taxon>eudicotyledons</taxon>
        <taxon>Gunneridae</taxon>
        <taxon>Pentapetalae</taxon>
        <taxon>rosids</taxon>
        <taxon>fabids</taxon>
        <taxon>Fagales</taxon>
        <taxon>Fagaceae</taxon>
        <taxon>Castanea</taxon>
    </lineage>
</organism>
<dbReference type="EMBL" id="JRKL02005277">
    <property type="protein sequence ID" value="KAF3950784.1"/>
    <property type="molecule type" value="Genomic_DNA"/>
</dbReference>
<sequence length="217" mass="24349">MQAQFLRQKNKGVQSDPVLSVREESRGSGKLIQVKEKLSAEEYKKFVEFMKALKSKEMKISQVLQSIVRLFSGSERLHLLERRECLPVGRRSPYHNCVNANCNRYSSSSRYLLGDVNSSFSGDVDASLSGEITRYLGNLSSLTHLDLGGNYNLSTKNLDWVSSLSSLESLYMGGVKINPTKADWLHAINMLPSLRELSLYSSINEEKSLIHLGDLEA</sequence>
<dbReference type="InterPro" id="IPR046956">
    <property type="entry name" value="RLP23-like"/>
</dbReference>
<keyword evidence="4" id="KW-1133">Transmembrane helix</keyword>
<name>A0A8J4QPD3_9ROSI</name>
<evidence type="ECO:0000256" key="2">
    <source>
        <dbReference type="ARBA" id="ARBA00022692"/>
    </source>
</evidence>
<comment type="subcellular location">
    <subcellularLocation>
        <location evidence="1">Membrane</location>
        <topology evidence="1">Single-pass type I membrane protein</topology>
    </subcellularLocation>
</comment>
<accession>A0A8J4QPD3</accession>
<evidence type="ECO:0000256" key="7">
    <source>
        <dbReference type="ARBA" id="ARBA00023180"/>
    </source>
</evidence>
<proteinExistence type="predicted"/>
<dbReference type="Gene3D" id="3.80.10.10">
    <property type="entry name" value="Ribonuclease Inhibitor"/>
    <property type="match status" value="1"/>
</dbReference>